<dbReference type="GO" id="GO:0008168">
    <property type="term" value="F:methyltransferase activity"/>
    <property type="evidence" value="ECO:0007669"/>
    <property type="project" value="UniProtKB-KW"/>
</dbReference>
<dbReference type="EMBL" id="UZAH01026340">
    <property type="protein sequence ID" value="VDO79137.1"/>
    <property type="molecule type" value="Genomic_DNA"/>
</dbReference>
<evidence type="ECO:0000259" key="5">
    <source>
        <dbReference type="PROSITE" id="PS51675"/>
    </source>
</evidence>
<sequence length="410" mass="47658">MKWFENLWHRSVWKLRRVLRLKDQTIAPIQWDKPLLTSHPGQSLLANLDDEQRRRLQLIVEESRVGTNIALPVISMLTRHFPSRVTDHDWKTLLECQTRKQRFQHLKFLRTRELERAKDLQKKQLKTRPPLQQPKQEAPEFSPFYFPHAKLAKDERRAAWQRVARAYRCCEPTLAVDCRFLPLLSPRGAELTAMQLKYLISDNRDSRCECMYKRFQMGNTCRMDKDVNGFCRHLLVVDSSATCGPVISPQNLGDLFARDRVVYLSPDAEEEMEDVEQDEVYVLGGIVDRVVERGIPRQASLQTALAEGVRCKKLPLDRYVEWKSGTKYLTLTAVSSILRNVYSSGGDWEMALRKNIPVRNVRSADEKSPVGRQLHDKIRRFDNHLLQILEREIGQEALMKTGSSGNEVEH</sequence>
<evidence type="ECO:0000256" key="4">
    <source>
        <dbReference type="SAM" id="MobiDB-lite"/>
    </source>
</evidence>
<reference evidence="6 7" key="1">
    <citation type="submission" date="2018-11" db="EMBL/GenBank/DDBJ databases">
        <authorList>
            <consortium name="Pathogen Informatics"/>
        </authorList>
    </citation>
    <scope>NUCLEOTIDE SEQUENCE [LARGE SCALE GENOMIC DNA]</scope>
</reference>
<dbReference type="WBParaSite" id="HPBE_0000908401-mRNA-1">
    <property type="protein sequence ID" value="HPBE_0000908401-mRNA-1"/>
    <property type="gene ID" value="HPBE_0000908401"/>
</dbReference>
<dbReference type="GO" id="GO:0005654">
    <property type="term" value="C:nucleoplasm"/>
    <property type="evidence" value="ECO:0007669"/>
    <property type="project" value="TreeGrafter"/>
</dbReference>
<feature type="region of interest" description="Disordered" evidence="4">
    <location>
        <begin position="119"/>
        <end position="138"/>
    </location>
</feature>
<dbReference type="GO" id="GO:0070131">
    <property type="term" value="P:positive regulation of mitochondrial translation"/>
    <property type="evidence" value="ECO:0007669"/>
    <property type="project" value="TreeGrafter"/>
</dbReference>
<evidence type="ECO:0000256" key="3">
    <source>
        <dbReference type="ARBA" id="ARBA00022691"/>
    </source>
</evidence>
<dbReference type="InterPro" id="IPR038459">
    <property type="entry name" value="MT_TRM10-typ_sf"/>
</dbReference>
<evidence type="ECO:0000313" key="8">
    <source>
        <dbReference type="WBParaSite" id="HPBE_0000908401-mRNA-1"/>
    </source>
</evidence>
<dbReference type="InterPro" id="IPR028564">
    <property type="entry name" value="MT_TRM10-typ"/>
</dbReference>
<evidence type="ECO:0000256" key="1">
    <source>
        <dbReference type="ARBA" id="ARBA00022603"/>
    </source>
</evidence>
<proteinExistence type="predicted"/>
<dbReference type="AlphaFoldDB" id="A0A183FNK3"/>
<dbReference type="GO" id="GO:0032259">
    <property type="term" value="P:methylation"/>
    <property type="evidence" value="ECO:0007669"/>
    <property type="project" value="UniProtKB-KW"/>
</dbReference>
<organism evidence="7 8">
    <name type="scientific">Heligmosomoides polygyrus</name>
    <name type="common">Parasitic roundworm</name>
    <dbReference type="NCBI Taxonomy" id="6339"/>
    <lineage>
        <taxon>Eukaryota</taxon>
        <taxon>Metazoa</taxon>
        <taxon>Ecdysozoa</taxon>
        <taxon>Nematoda</taxon>
        <taxon>Chromadorea</taxon>
        <taxon>Rhabditida</taxon>
        <taxon>Rhabditina</taxon>
        <taxon>Rhabditomorpha</taxon>
        <taxon>Strongyloidea</taxon>
        <taxon>Heligmosomidae</taxon>
        <taxon>Heligmosomoides</taxon>
    </lineage>
</organism>
<feature type="domain" description="SAM-dependent MTase TRM10-type" evidence="5">
    <location>
        <begin position="159"/>
        <end position="363"/>
    </location>
</feature>
<dbReference type="GO" id="GO:0005739">
    <property type="term" value="C:mitochondrion"/>
    <property type="evidence" value="ECO:0007669"/>
    <property type="project" value="TreeGrafter"/>
</dbReference>
<evidence type="ECO:0000256" key="2">
    <source>
        <dbReference type="ARBA" id="ARBA00022679"/>
    </source>
</evidence>
<keyword evidence="7" id="KW-1185">Reference proteome</keyword>
<gene>
    <name evidence="6" type="ORF">HPBE_LOCUS9085</name>
</gene>
<dbReference type="GO" id="GO:0000049">
    <property type="term" value="F:tRNA binding"/>
    <property type="evidence" value="ECO:0007669"/>
    <property type="project" value="TreeGrafter"/>
</dbReference>
<dbReference type="Proteomes" id="UP000050761">
    <property type="component" value="Unassembled WGS sequence"/>
</dbReference>
<reference evidence="8" key="2">
    <citation type="submission" date="2019-09" db="UniProtKB">
        <authorList>
            <consortium name="WormBaseParasite"/>
        </authorList>
    </citation>
    <scope>IDENTIFICATION</scope>
</reference>
<keyword evidence="1" id="KW-0489">Methyltransferase</keyword>
<evidence type="ECO:0000313" key="7">
    <source>
        <dbReference type="Proteomes" id="UP000050761"/>
    </source>
</evidence>
<keyword evidence="2" id="KW-0808">Transferase</keyword>
<dbReference type="InterPro" id="IPR007356">
    <property type="entry name" value="tRNA_m1G_MeTrfase_euk"/>
</dbReference>
<dbReference type="Gene3D" id="3.40.1280.30">
    <property type="match status" value="1"/>
</dbReference>
<name>A0A183FNK3_HELPZ</name>
<evidence type="ECO:0000313" key="6">
    <source>
        <dbReference type="EMBL" id="VDO79137.1"/>
    </source>
</evidence>
<dbReference type="PANTHER" id="PTHR13563">
    <property type="entry name" value="TRNA (GUANINE-9-) METHYLTRANSFERASE"/>
    <property type="match status" value="1"/>
</dbReference>
<keyword evidence="3" id="KW-0949">S-adenosyl-L-methionine</keyword>
<dbReference type="GO" id="GO:0097745">
    <property type="term" value="P:mitochondrial tRNA 5'-end processing"/>
    <property type="evidence" value="ECO:0007669"/>
    <property type="project" value="TreeGrafter"/>
</dbReference>
<dbReference type="PANTHER" id="PTHR13563:SF5">
    <property type="entry name" value="TRNA METHYLTRANSFERASE 10 HOMOLOG C"/>
    <property type="match status" value="1"/>
</dbReference>
<accession>A0A183FNK3</accession>
<dbReference type="OrthoDB" id="278300at2759"/>
<dbReference type="PROSITE" id="PS51675">
    <property type="entry name" value="SAM_MT_TRM10"/>
    <property type="match status" value="1"/>
</dbReference>
<accession>A0A3P7Z5J6</accession>
<protein>
    <submittedName>
        <fullName evidence="8">SAM-dependent MTase TRM10-type domain-containing protein</fullName>
    </submittedName>
</protein>